<dbReference type="Proteomes" id="UP000314294">
    <property type="component" value="Unassembled WGS sequence"/>
</dbReference>
<evidence type="ECO:0000313" key="3">
    <source>
        <dbReference type="Proteomes" id="UP000314294"/>
    </source>
</evidence>
<keyword evidence="3" id="KW-1185">Reference proteome</keyword>
<sequence>MKAPAPAPRGHRSSGPGPGGNRSNETFPPRNEDGRNRRLEVKFLDVLQENLTQRDVLQENLTQRDVLQENLTHRDVLQENLTHRDVLQKNRDAMFPEGGKCSCTRRARDGAGFPLYRERASRYREQLSVNRAARSGHTELSLPVPGLKKRTPRSRCVLPLTRSGASPRTAAASD</sequence>
<evidence type="ECO:0000313" key="2">
    <source>
        <dbReference type="EMBL" id="TNN69595.1"/>
    </source>
</evidence>
<feature type="region of interest" description="Disordered" evidence="1">
    <location>
        <begin position="1"/>
        <end position="37"/>
    </location>
</feature>
<feature type="region of interest" description="Disordered" evidence="1">
    <location>
        <begin position="134"/>
        <end position="153"/>
    </location>
</feature>
<dbReference type="AlphaFoldDB" id="A0A4Z2HWA4"/>
<name>A0A4Z2HWA4_9TELE</name>
<comment type="caution">
    <text evidence="2">The sequence shown here is derived from an EMBL/GenBank/DDBJ whole genome shotgun (WGS) entry which is preliminary data.</text>
</comment>
<reference evidence="2 3" key="1">
    <citation type="submission" date="2019-03" db="EMBL/GenBank/DDBJ databases">
        <title>First draft genome of Liparis tanakae, snailfish: a comprehensive survey of snailfish specific genes.</title>
        <authorList>
            <person name="Kim W."/>
            <person name="Song I."/>
            <person name="Jeong J.-H."/>
            <person name="Kim D."/>
            <person name="Kim S."/>
            <person name="Ryu S."/>
            <person name="Song J.Y."/>
            <person name="Lee S.K."/>
        </authorList>
    </citation>
    <scope>NUCLEOTIDE SEQUENCE [LARGE SCALE GENOMIC DNA]</scope>
    <source>
        <tissue evidence="2">Muscle</tissue>
    </source>
</reference>
<organism evidence="2 3">
    <name type="scientific">Liparis tanakae</name>
    <name type="common">Tanaka's snailfish</name>
    <dbReference type="NCBI Taxonomy" id="230148"/>
    <lineage>
        <taxon>Eukaryota</taxon>
        <taxon>Metazoa</taxon>
        <taxon>Chordata</taxon>
        <taxon>Craniata</taxon>
        <taxon>Vertebrata</taxon>
        <taxon>Euteleostomi</taxon>
        <taxon>Actinopterygii</taxon>
        <taxon>Neopterygii</taxon>
        <taxon>Teleostei</taxon>
        <taxon>Neoteleostei</taxon>
        <taxon>Acanthomorphata</taxon>
        <taxon>Eupercaria</taxon>
        <taxon>Perciformes</taxon>
        <taxon>Cottioidei</taxon>
        <taxon>Cottales</taxon>
        <taxon>Liparidae</taxon>
        <taxon>Liparis</taxon>
    </lineage>
</organism>
<accession>A0A4Z2HWA4</accession>
<dbReference type="EMBL" id="SRLO01000174">
    <property type="protein sequence ID" value="TNN69595.1"/>
    <property type="molecule type" value="Genomic_DNA"/>
</dbReference>
<gene>
    <name evidence="2" type="ORF">EYF80_020240</name>
</gene>
<evidence type="ECO:0000256" key="1">
    <source>
        <dbReference type="SAM" id="MobiDB-lite"/>
    </source>
</evidence>
<proteinExistence type="predicted"/>
<protein>
    <submittedName>
        <fullName evidence="2">Uncharacterized protein</fullName>
    </submittedName>
</protein>